<organism evidence="1 2">
    <name type="scientific">Thalassobaculum litoreum DSM 18839</name>
    <dbReference type="NCBI Taxonomy" id="1123362"/>
    <lineage>
        <taxon>Bacteria</taxon>
        <taxon>Pseudomonadati</taxon>
        <taxon>Pseudomonadota</taxon>
        <taxon>Alphaproteobacteria</taxon>
        <taxon>Rhodospirillales</taxon>
        <taxon>Thalassobaculaceae</taxon>
        <taxon>Thalassobaculum</taxon>
    </lineage>
</organism>
<dbReference type="Pfam" id="PF07310">
    <property type="entry name" value="PAS_5"/>
    <property type="match status" value="1"/>
</dbReference>
<reference evidence="1 2" key="1">
    <citation type="submission" date="2016-10" db="EMBL/GenBank/DDBJ databases">
        <authorList>
            <person name="Varghese N."/>
            <person name="Submissions S."/>
        </authorList>
    </citation>
    <scope>NUCLEOTIDE SEQUENCE [LARGE SCALE GENOMIC DNA]</scope>
    <source>
        <strain evidence="1 2">DSM 18839</strain>
    </source>
</reference>
<evidence type="ECO:0000313" key="2">
    <source>
        <dbReference type="Proteomes" id="UP000198615"/>
    </source>
</evidence>
<evidence type="ECO:0000313" key="1">
    <source>
        <dbReference type="EMBL" id="SDG49247.1"/>
    </source>
</evidence>
<dbReference type="AlphaFoldDB" id="A0A8G2BP90"/>
<accession>A0A8G2BP90</accession>
<dbReference type="EMBL" id="FNBW01000019">
    <property type="protein sequence ID" value="SDG49247.1"/>
    <property type="molecule type" value="Genomic_DNA"/>
</dbReference>
<protein>
    <submittedName>
        <fullName evidence="1">PAS domain-containing protein</fullName>
    </submittedName>
</protein>
<dbReference type="Proteomes" id="UP000198615">
    <property type="component" value="Unassembled WGS sequence"/>
</dbReference>
<dbReference type="RefSeq" id="WP_093154106.1">
    <property type="nucleotide sequence ID" value="NZ_FNBW01000019.1"/>
</dbReference>
<dbReference type="InterPro" id="IPR009922">
    <property type="entry name" value="DUF1457"/>
</dbReference>
<keyword evidence="2" id="KW-1185">Reference proteome</keyword>
<sequence length="189" mass="21345">MTTVSCIRTAALKPRARAFADYWLSLPRTDLIPYRRDFEPGALAGILNTFLIFEIVAPDHFLVRLAGTTVIEHYGREITGQNYLDFRTPQERPITRAAMTLIATHPCGQLVSQAVRTGDGKGRISESFGLPMRDDAGRATLLYYQVDDIRLDDFKTREERYLLEKKTAIRHFIDIGNGIPDFPQVGTLS</sequence>
<dbReference type="OrthoDB" id="8478543at2"/>
<proteinExistence type="predicted"/>
<gene>
    <name evidence="1" type="ORF">SAMN05660686_04582</name>
</gene>
<name>A0A8G2BP90_9PROT</name>
<comment type="caution">
    <text evidence="1">The sequence shown here is derived from an EMBL/GenBank/DDBJ whole genome shotgun (WGS) entry which is preliminary data.</text>
</comment>